<dbReference type="EMBL" id="WMIG01000009">
    <property type="protein sequence ID" value="MTH60711.1"/>
    <property type="molecule type" value="Genomic_DNA"/>
</dbReference>
<comment type="caution">
    <text evidence="2">The sequence shown here is derived from an EMBL/GenBank/DDBJ whole genome shotgun (WGS) entry which is preliminary data.</text>
</comment>
<feature type="transmembrane region" description="Helical" evidence="1">
    <location>
        <begin position="73"/>
        <end position="93"/>
    </location>
</feature>
<keyword evidence="1" id="KW-0472">Membrane</keyword>
<reference evidence="2 3" key="1">
    <citation type="submission" date="2019-11" db="EMBL/GenBank/DDBJ databases">
        <authorList>
            <person name="Dong K."/>
        </authorList>
    </citation>
    <scope>NUCLEOTIDE SEQUENCE [LARGE SCALE GENOMIC DNA]</scope>
    <source>
        <strain evidence="2 3">NBRC 112902</strain>
    </source>
</reference>
<feature type="transmembrane region" description="Helical" evidence="1">
    <location>
        <begin position="34"/>
        <end position="53"/>
    </location>
</feature>
<feature type="transmembrane region" description="Helical" evidence="1">
    <location>
        <begin position="12"/>
        <end position="28"/>
    </location>
</feature>
<dbReference type="OrthoDB" id="64737at2"/>
<dbReference type="Pfam" id="PF07077">
    <property type="entry name" value="DUF1345"/>
    <property type="match status" value="1"/>
</dbReference>
<keyword evidence="1" id="KW-1133">Transmembrane helix</keyword>
<accession>A0A844HSY3</accession>
<evidence type="ECO:0000313" key="2">
    <source>
        <dbReference type="EMBL" id="MTH60711.1"/>
    </source>
</evidence>
<feature type="transmembrane region" description="Helical" evidence="1">
    <location>
        <begin position="113"/>
        <end position="132"/>
    </location>
</feature>
<evidence type="ECO:0000256" key="1">
    <source>
        <dbReference type="SAM" id="Phobius"/>
    </source>
</evidence>
<protein>
    <submittedName>
        <fullName evidence="2">DUF1345 domain-containing protein</fullName>
    </submittedName>
</protein>
<name>A0A844HSY3_9RHOB</name>
<dbReference type="AlphaFoldDB" id="A0A844HSY3"/>
<dbReference type="RefSeq" id="WP_155040643.1">
    <property type="nucleotide sequence ID" value="NZ_JBHGCD010000014.1"/>
</dbReference>
<dbReference type="Proteomes" id="UP000449846">
    <property type="component" value="Unassembled WGS sequence"/>
</dbReference>
<keyword evidence="1" id="KW-0812">Transmembrane</keyword>
<feature type="transmembrane region" description="Helical" evidence="1">
    <location>
        <begin position="187"/>
        <end position="208"/>
    </location>
</feature>
<gene>
    <name evidence="2" type="ORF">GL300_15965</name>
</gene>
<sequence>MLSDLRRHQRFILSFLLGLAAGLGLYHLETVDRLLTFSVTFNLCYLVLTAVLMRRLTIDMLRGHADLDDEGMLLIVPLAMGSVAINLWAILQVTHDDHVGWLRLGLALASVPLAWAMIHTVMAFHYASLWYARRPNGQETRCLQFPGLAPDGEARIWDFLYYSFVLGMTAQTADISTLNTRVRRITLVHSVFSFFHNTVLLALAVSAVA</sequence>
<dbReference type="InterPro" id="IPR009781">
    <property type="entry name" value="DUF1345"/>
</dbReference>
<proteinExistence type="predicted"/>
<organism evidence="2 3">
    <name type="scientific">Paracoccus litorisediminis</name>
    <dbReference type="NCBI Taxonomy" id="2006130"/>
    <lineage>
        <taxon>Bacteria</taxon>
        <taxon>Pseudomonadati</taxon>
        <taxon>Pseudomonadota</taxon>
        <taxon>Alphaproteobacteria</taxon>
        <taxon>Rhodobacterales</taxon>
        <taxon>Paracoccaceae</taxon>
        <taxon>Paracoccus</taxon>
    </lineage>
</organism>
<evidence type="ECO:0000313" key="3">
    <source>
        <dbReference type="Proteomes" id="UP000449846"/>
    </source>
</evidence>
<keyword evidence="3" id="KW-1185">Reference proteome</keyword>